<dbReference type="HAMAP" id="MF_00598">
    <property type="entry name" value="Smg"/>
    <property type="match status" value="1"/>
</dbReference>
<reference evidence="3" key="1">
    <citation type="submission" date="2006-02" db="EMBL/GenBank/DDBJ databases">
        <title>Complete sequence of chromosome of Rhodoferax ferrireducens DSM 15236.</title>
        <authorList>
            <person name="Copeland A."/>
            <person name="Lucas S."/>
            <person name="Lapidus A."/>
            <person name="Barry K."/>
            <person name="Detter J.C."/>
            <person name="Glavina del Rio T."/>
            <person name="Hammon N."/>
            <person name="Israni S."/>
            <person name="Pitluck S."/>
            <person name="Brettin T."/>
            <person name="Bruce D."/>
            <person name="Han C."/>
            <person name="Tapia R."/>
            <person name="Gilna P."/>
            <person name="Kiss H."/>
            <person name="Schmutz J."/>
            <person name="Larimer F."/>
            <person name="Land M."/>
            <person name="Kyrpides N."/>
            <person name="Ivanova N."/>
            <person name="Richardson P."/>
        </authorList>
    </citation>
    <scope>NUCLEOTIDE SEQUENCE [LARGE SCALE GENOMIC DNA]</scope>
    <source>
        <strain evidence="3">ATCC BAA-621 / DSM 15236 / T118</strain>
    </source>
</reference>
<sequence>MFEVLVFVYENYWHGESCPEPADLQPKLSAVGFDAEEIQDALTWLHDLSLAAREQSVATAPAGAGHSTQEASRTDALAQSPHSLRVYTAAEQNHLGAPCLGFVTFLENAGALPGPLREIVLERAMAAPAYPLALEDFKVIVLMVFWRLGLEPDALILDELCDDGASRVAH</sequence>
<protein>
    <recommendedName>
        <fullName evidence="1">Protein Smg homolog</fullName>
    </recommendedName>
</protein>
<dbReference type="AlphaFoldDB" id="Q21RP1"/>
<dbReference type="OrthoDB" id="5297467at2"/>
<dbReference type="STRING" id="338969.Rfer_3863"/>
<keyword evidence="3" id="KW-1185">Reference proteome</keyword>
<dbReference type="PANTHER" id="PTHR38692:SF1">
    <property type="entry name" value="PROTEIN SMG"/>
    <property type="match status" value="1"/>
</dbReference>
<accession>Q21RP1</accession>
<evidence type="ECO:0000313" key="2">
    <source>
        <dbReference type="EMBL" id="ABD71562.1"/>
    </source>
</evidence>
<dbReference type="eggNOG" id="COG2922">
    <property type="taxonomic scope" value="Bacteria"/>
</dbReference>
<dbReference type="KEGG" id="rfr:Rfer_3863"/>
<name>Q21RP1_ALBFT</name>
<dbReference type="EMBL" id="CP000267">
    <property type="protein sequence ID" value="ABD71562.1"/>
    <property type="molecule type" value="Genomic_DNA"/>
</dbReference>
<dbReference type="PANTHER" id="PTHR38692">
    <property type="entry name" value="PROTEIN SMG"/>
    <property type="match status" value="1"/>
</dbReference>
<evidence type="ECO:0000313" key="3">
    <source>
        <dbReference type="Proteomes" id="UP000008332"/>
    </source>
</evidence>
<dbReference type="RefSeq" id="WP_011466125.1">
    <property type="nucleotide sequence ID" value="NC_007908.1"/>
</dbReference>
<dbReference type="HOGENOM" id="CLU_133242_0_0_4"/>
<proteinExistence type="inferred from homology"/>
<organism evidence="2 3">
    <name type="scientific">Albidiferax ferrireducens (strain ATCC BAA-621 / DSM 15236 / T118)</name>
    <name type="common">Rhodoferax ferrireducens</name>
    <dbReference type="NCBI Taxonomy" id="338969"/>
    <lineage>
        <taxon>Bacteria</taxon>
        <taxon>Pseudomonadati</taxon>
        <taxon>Pseudomonadota</taxon>
        <taxon>Betaproteobacteria</taxon>
        <taxon>Burkholderiales</taxon>
        <taxon>Comamonadaceae</taxon>
        <taxon>Rhodoferax</taxon>
    </lineage>
</organism>
<evidence type="ECO:0000256" key="1">
    <source>
        <dbReference type="HAMAP-Rule" id="MF_00598"/>
    </source>
</evidence>
<dbReference type="Proteomes" id="UP000008332">
    <property type="component" value="Chromosome"/>
</dbReference>
<dbReference type="InterPro" id="IPR007456">
    <property type="entry name" value="Smg"/>
</dbReference>
<gene>
    <name evidence="1" type="primary">smg</name>
    <name evidence="2" type="ordered locus">Rfer_3863</name>
</gene>
<comment type="similarity">
    <text evidence="1">Belongs to the Smg family.</text>
</comment>
<dbReference type="Pfam" id="PF04361">
    <property type="entry name" value="DUF494"/>
    <property type="match status" value="1"/>
</dbReference>